<accession>A0ABU7CE64</accession>
<dbReference type="EMBL" id="JAHUTI010089803">
    <property type="protein sequence ID" value="MED6261252.1"/>
    <property type="molecule type" value="Genomic_DNA"/>
</dbReference>
<dbReference type="Gene3D" id="3.90.260.10">
    <property type="entry name" value="Transglutaminase-like"/>
    <property type="match status" value="1"/>
</dbReference>
<evidence type="ECO:0000313" key="1">
    <source>
        <dbReference type="EMBL" id="MED6261252.1"/>
    </source>
</evidence>
<organism evidence="1 2">
    <name type="scientific">Ataeniobius toweri</name>
    <dbReference type="NCBI Taxonomy" id="208326"/>
    <lineage>
        <taxon>Eukaryota</taxon>
        <taxon>Metazoa</taxon>
        <taxon>Chordata</taxon>
        <taxon>Craniata</taxon>
        <taxon>Vertebrata</taxon>
        <taxon>Euteleostomi</taxon>
        <taxon>Actinopterygii</taxon>
        <taxon>Neopterygii</taxon>
        <taxon>Teleostei</taxon>
        <taxon>Neoteleostei</taxon>
        <taxon>Acanthomorphata</taxon>
        <taxon>Ovalentaria</taxon>
        <taxon>Atherinomorphae</taxon>
        <taxon>Cyprinodontiformes</taxon>
        <taxon>Goodeidae</taxon>
        <taxon>Ataeniobius</taxon>
    </lineage>
</organism>
<dbReference type="PANTHER" id="PTHR11590:SF81">
    <property type="entry name" value="PROTEIN-GLUTAMINE GAMMA-GLUTAMYLTRANSFERASE K-LIKE ISOFORM X4"/>
    <property type="match status" value="1"/>
</dbReference>
<sequence length="132" mass="15073">MNQCRVIYRGAVSGISVLSWDFGQFEEDMVQICMKILDLNFKHKRDPAEDVSARCNPIYVSRVITNMINSDTTYGVLNGNWSSDYKYGFPPTHWNGSYAILKQWYSSFYKTVKYGQCWVFAGVLCSGTFTSG</sequence>
<gene>
    <name evidence="1" type="ORF">ATANTOWER_002819</name>
</gene>
<name>A0ABU7CE64_9TELE</name>
<dbReference type="InterPro" id="IPR038765">
    <property type="entry name" value="Papain-like_cys_pep_sf"/>
</dbReference>
<comment type="caution">
    <text evidence="1">The sequence shown here is derived from an EMBL/GenBank/DDBJ whole genome shotgun (WGS) entry which is preliminary data.</text>
</comment>
<keyword evidence="2" id="KW-1185">Reference proteome</keyword>
<evidence type="ECO:0000313" key="2">
    <source>
        <dbReference type="Proteomes" id="UP001345963"/>
    </source>
</evidence>
<protein>
    <submittedName>
        <fullName evidence="1">Uncharacterized protein</fullName>
    </submittedName>
</protein>
<dbReference type="Proteomes" id="UP001345963">
    <property type="component" value="Unassembled WGS sequence"/>
</dbReference>
<reference evidence="1 2" key="1">
    <citation type="submission" date="2021-07" db="EMBL/GenBank/DDBJ databases">
        <authorList>
            <person name="Palmer J.M."/>
        </authorList>
    </citation>
    <scope>NUCLEOTIDE SEQUENCE [LARGE SCALE GENOMIC DNA]</scope>
    <source>
        <strain evidence="1 2">AT_MEX2019</strain>
        <tissue evidence="1">Muscle</tissue>
    </source>
</reference>
<dbReference type="InterPro" id="IPR050779">
    <property type="entry name" value="Transglutaminase"/>
</dbReference>
<proteinExistence type="predicted"/>
<dbReference type="InterPro" id="IPR036985">
    <property type="entry name" value="Transglutaminase-like_sf"/>
</dbReference>
<dbReference type="PANTHER" id="PTHR11590">
    <property type="entry name" value="PROTEIN-GLUTAMINE GAMMA-GLUTAMYLTRANSFERASE"/>
    <property type="match status" value="1"/>
</dbReference>
<dbReference type="SUPFAM" id="SSF54001">
    <property type="entry name" value="Cysteine proteinases"/>
    <property type="match status" value="1"/>
</dbReference>